<reference evidence="12" key="1">
    <citation type="submission" date="2025-08" db="UniProtKB">
        <authorList>
            <consortium name="RefSeq"/>
        </authorList>
    </citation>
    <scope>IDENTIFICATION</scope>
</reference>
<evidence type="ECO:0000256" key="6">
    <source>
        <dbReference type="ARBA" id="ARBA00022989"/>
    </source>
</evidence>
<dbReference type="GeneID" id="105061456"/>
<comment type="similarity">
    <text evidence="2 8">Belongs to the Casparian strip membrane proteins (CASP) family.</text>
</comment>
<sequence>MSTGEAAPSTAITLGEPSADAPARAPAAPPATAPKARFAIFRRTKVGAGWKRGVACFGFILRIFALAAALTAAVVMGTTHETLPFFTHYYQFHAEFSDLPALVFFVVGNAIAAGYLLFSLPFSIITICFPQAIGPWLLLLIFDTVMVALTTAAASSATAIVDLAHTGSEKANWVAICLRFGSFCQQISGAVVVSFVAVVLLMVLVVMSALAIRKH</sequence>
<keyword evidence="11" id="KW-1185">Reference proteome</keyword>
<evidence type="ECO:0000256" key="3">
    <source>
        <dbReference type="ARBA" id="ARBA00011489"/>
    </source>
</evidence>
<organism evidence="11 12">
    <name type="scientific">Elaeis guineensis var. tenera</name>
    <name type="common">Oil palm</name>
    <dbReference type="NCBI Taxonomy" id="51953"/>
    <lineage>
        <taxon>Eukaryota</taxon>
        <taxon>Viridiplantae</taxon>
        <taxon>Streptophyta</taxon>
        <taxon>Embryophyta</taxon>
        <taxon>Tracheophyta</taxon>
        <taxon>Spermatophyta</taxon>
        <taxon>Magnoliopsida</taxon>
        <taxon>Liliopsida</taxon>
        <taxon>Arecaceae</taxon>
        <taxon>Arecoideae</taxon>
        <taxon>Cocoseae</taxon>
        <taxon>Elaeidinae</taxon>
        <taxon>Elaeis</taxon>
    </lineage>
</organism>
<dbReference type="Proteomes" id="UP000504607">
    <property type="component" value="Unplaced"/>
</dbReference>
<evidence type="ECO:0000256" key="4">
    <source>
        <dbReference type="ARBA" id="ARBA00022475"/>
    </source>
</evidence>
<comment type="subcellular location">
    <subcellularLocation>
        <location evidence="1 8">Cell membrane</location>
        <topology evidence="1 8">Multi-pass membrane protein</topology>
    </subcellularLocation>
</comment>
<gene>
    <name evidence="12" type="primary">LOC105061456</name>
</gene>
<dbReference type="KEGG" id="egu:105061456"/>
<dbReference type="AlphaFoldDB" id="A0A6I9SJD9"/>
<evidence type="ECO:0000259" key="10">
    <source>
        <dbReference type="Pfam" id="PF04535"/>
    </source>
</evidence>
<feature type="transmembrane region" description="Helical" evidence="8">
    <location>
        <begin position="136"/>
        <end position="161"/>
    </location>
</feature>
<keyword evidence="6 8" id="KW-1133">Transmembrane helix</keyword>
<feature type="compositionally biased region" description="Low complexity" evidence="9">
    <location>
        <begin position="17"/>
        <end position="26"/>
    </location>
</feature>
<dbReference type="GO" id="GO:0005886">
    <property type="term" value="C:plasma membrane"/>
    <property type="evidence" value="ECO:0007669"/>
    <property type="project" value="UniProtKB-SubCell"/>
</dbReference>
<evidence type="ECO:0000256" key="2">
    <source>
        <dbReference type="ARBA" id="ARBA00007651"/>
    </source>
</evidence>
<keyword evidence="7 8" id="KW-0472">Membrane</keyword>
<feature type="transmembrane region" description="Helical" evidence="8">
    <location>
        <begin position="99"/>
        <end position="129"/>
    </location>
</feature>
<evidence type="ECO:0000256" key="8">
    <source>
        <dbReference type="RuleBase" id="RU361233"/>
    </source>
</evidence>
<dbReference type="InterPro" id="IPR006702">
    <property type="entry name" value="CASP_dom"/>
</dbReference>
<protein>
    <recommendedName>
        <fullName evidence="8">CASP-like protein</fullName>
    </recommendedName>
</protein>
<dbReference type="InParanoid" id="A0A6I9SJD9"/>
<dbReference type="FunCoup" id="A0A6I9SJD9">
    <property type="interactions" value="5"/>
</dbReference>
<dbReference type="InterPro" id="IPR044173">
    <property type="entry name" value="CASPL"/>
</dbReference>
<accession>A0A6I9SJD9</accession>
<proteinExistence type="inferred from homology"/>
<keyword evidence="4 8" id="KW-1003">Cell membrane</keyword>
<dbReference type="NCBIfam" id="TIGR01569">
    <property type="entry name" value="A_tha_TIGR01569"/>
    <property type="match status" value="1"/>
</dbReference>
<evidence type="ECO:0000313" key="12">
    <source>
        <dbReference type="RefSeq" id="XP_010943808.1"/>
    </source>
</evidence>
<evidence type="ECO:0000256" key="5">
    <source>
        <dbReference type="ARBA" id="ARBA00022692"/>
    </source>
</evidence>
<feature type="transmembrane region" description="Helical" evidence="8">
    <location>
        <begin position="187"/>
        <end position="212"/>
    </location>
</feature>
<dbReference type="InterPro" id="IPR006459">
    <property type="entry name" value="CASP/CASPL"/>
</dbReference>
<feature type="transmembrane region" description="Helical" evidence="8">
    <location>
        <begin position="59"/>
        <end position="79"/>
    </location>
</feature>
<feature type="region of interest" description="Disordered" evidence="9">
    <location>
        <begin position="1"/>
        <end position="30"/>
    </location>
</feature>
<dbReference type="RefSeq" id="XP_010943808.1">
    <property type="nucleotide sequence ID" value="XM_010945506.3"/>
</dbReference>
<evidence type="ECO:0000256" key="1">
    <source>
        <dbReference type="ARBA" id="ARBA00004651"/>
    </source>
</evidence>
<evidence type="ECO:0000313" key="11">
    <source>
        <dbReference type="Proteomes" id="UP000504607"/>
    </source>
</evidence>
<dbReference type="PANTHER" id="PTHR36488:SF11">
    <property type="entry name" value="CASP-LIKE PROTEIN"/>
    <property type="match status" value="1"/>
</dbReference>
<evidence type="ECO:0000256" key="9">
    <source>
        <dbReference type="SAM" id="MobiDB-lite"/>
    </source>
</evidence>
<evidence type="ECO:0000256" key="7">
    <source>
        <dbReference type="ARBA" id="ARBA00023136"/>
    </source>
</evidence>
<dbReference type="PANTHER" id="PTHR36488">
    <property type="entry name" value="CASP-LIKE PROTEIN 1U1"/>
    <property type="match status" value="1"/>
</dbReference>
<dbReference type="OrthoDB" id="753675at2759"/>
<keyword evidence="5 8" id="KW-0812">Transmembrane</keyword>
<comment type="subunit">
    <text evidence="3 8">Homodimer and heterodimers.</text>
</comment>
<feature type="domain" description="Casparian strip membrane protein" evidence="10">
    <location>
        <begin position="52"/>
        <end position="200"/>
    </location>
</feature>
<name>A0A6I9SJD9_ELAGV</name>
<dbReference type="Pfam" id="PF04535">
    <property type="entry name" value="CASP_dom"/>
    <property type="match status" value="1"/>
</dbReference>